<keyword evidence="1" id="KW-0732">Signal</keyword>
<name>A0ABT0S1Q8_9SPHN</name>
<evidence type="ECO:0000256" key="2">
    <source>
        <dbReference type="ARBA" id="ARBA00022801"/>
    </source>
</evidence>
<dbReference type="PANTHER" id="PTHR43037">
    <property type="entry name" value="UNNAMED PRODUCT-RELATED"/>
    <property type="match status" value="1"/>
</dbReference>
<accession>A0ABT0S1Q8</accession>
<dbReference type="InterPro" id="IPR029058">
    <property type="entry name" value="AB_hydrolase_fold"/>
</dbReference>
<sequence length="367" mass="39280">MRGLGNTVSRLVALRRTMHAVNANDDGRLDALTGFGTNPGELDARIYVPVNPPTALVVVLHGCTQSANVYDTGSGWSELAERHGFAVLFPQQRRSNNSNLCFNWYLPCDARRGRGEALSISQMVQHVAARYGLDRSQTFITGLSAGGAMTAVMVASYPELFAGGAIIAGLPFAGANSLPEALERMRGQGFPSRRELSARVRAAADHEGRPPALSVWHGTHDAIVDPANATAIVDQWRDLHGLGDVSGAVEAVAGHRRERWFDTRGRPVIERYDIRGMGHGTPLDTRDDHACGKAGPHMLDANICSTRLIANSWGLVAEGVEQREPFHGPKRLGAAVSPPGPMPFTTQSSSGVGAVIEDALRAAGLMR</sequence>
<dbReference type="SUPFAM" id="SSF53474">
    <property type="entry name" value="alpha/beta-Hydrolases"/>
    <property type="match status" value="1"/>
</dbReference>
<protein>
    <submittedName>
        <fullName evidence="3">PHB depolymerase family esterase</fullName>
    </submittedName>
</protein>
<keyword evidence="4" id="KW-1185">Reference proteome</keyword>
<dbReference type="InterPro" id="IPR050955">
    <property type="entry name" value="Plant_Biomass_Hydrol_Est"/>
</dbReference>
<dbReference type="RefSeq" id="WP_249831255.1">
    <property type="nucleotide sequence ID" value="NZ_JAMGBE010000002.1"/>
</dbReference>
<organism evidence="3 4">
    <name type="scientific">Sphingomonas hankyongi</name>
    <dbReference type="NCBI Taxonomy" id="2908209"/>
    <lineage>
        <taxon>Bacteria</taxon>
        <taxon>Pseudomonadati</taxon>
        <taxon>Pseudomonadota</taxon>
        <taxon>Alphaproteobacteria</taxon>
        <taxon>Sphingomonadales</taxon>
        <taxon>Sphingomonadaceae</taxon>
        <taxon>Sphingomonas</taxon>
    </lineage>
</organism>
<dbReference type="EMBL" id="JAMGBE010000002">
    <property type="protein sequence ID" value="MCL6729783.1"/>
    <property type="molecule type" value="Genomic_DNA"/>
</dbReference>
<keyword evidence="2" id="KW-0378">Hydrolase</keyword>
<evidence type="ECO:0000313" key="3">
    <source>
        <dbReference type="EMBL" id="MCL6729783.1"/>
    </source>
</evidence>
<dbReference type="Gene3D" id="3.40.50.1820">
    <property type="entry name" value="alpha/beta hydrolase"/>
    <property type="match status" value="1"/>
</dbReference>
<evidence type="ECO:0000313" key="4">
    <source>
        <dbReference type="Proteomes" id="UP001165342"/>
    </source>
</evidence>
<dbReference type="Pfam" id="PF10503">
    <property type="entry name" value="Esterase_PHB"/>
    <property type="match status" value="1"/>
</dbReference>
<reference evidence="3" key="1">
    <citation type="submission" date="2022-05" db="EMBL/GenBank/DDBJ databases">
        <authorList>
            <person name="Jo J.-H."/>
            <person name="Im W.-T."/>
        </authorList>
    </citation>
    <scope>NUCLEOTIDE SEQUENCE</scope>
    <source>
        <strain evidence="3">SE220</strain>
    </source>
</reference>
<gene>
    <name evidence="3" type="ORF">LZ538_06900</name>
</gene>
<proteinExistence type="predicted"/>
<evidence type="ECO:0000256" key="1">
    <source>
        <dbReference type="ARBA" id="ARBA00022729"/>
    </source>
</evidence>
<dbReference type="Proteomes" id="UP001165342">
    <property type="component" value="Unassembled WGS sequence"/>
</dbReference>
<comment type="caution">
    <text evidence="3">The sequence shown here is derived from an EMBL/GenBank/DDBJ whole genome shotgun (WGS) entry which is preliminary data.</text>
</comment>
<dbReference type="InterPro" id="IPR010126">
    <property type="entry name" value="Esterase_phb"/>
</dbReference>
<dbReference type="NCBIfam" id="TIGR01840">
    <property type="entry name" value="esterase_phb"/>
    <property type="match status" value="1"/>
</dbReference>
<dbReference type="PANTHER" id="PTHR43037:SF1">
    <property type="entry name" value="BLL1128 PROTEIN"/>
    <property type="match status" value="1"/>
</dbReference>